<dbReference type="GO" id="GO:0006096">
    <property type="term" value="P:glycolytic process"/>
    <property type="evidence" value="ECO:0007669"/>
    <property type="project" value="UniProtKB-UniRule"/>
</dbReference>
<evidence type="ECO:0000256" key="3">
    <source>
        <dbReference type="ARBA" id="ARBA00004939"/>
    </source>
</evidence>
<dbReference type="InterPro" id="IPR013785">
    <property type="entry name" value="Aldolase_TIM"/>
</dbReference>
<comment type="caution">
    <text evidence="11">The sequence shown here is derived from an EMBL/GenBank/DDBJ whole genome shotgun (WGS) entry which is preliminary data.</text>
</comment>
<reference evidence="11" key="2">
    <citation type="submission" date="2020-09" db="EMBL/GenBank/DDBJ databases">
        <authorList>
            <person name="Sun Q."/>
            <person name="Zhou Y."/>
        </authorList>
    </citation>
    <scope>NUCLEOTIDE SEQUENCE</scope>
    <source>
        <strain evidence="11">CGMCC 1.15320</strain>
    </source>
</reference>
<protein>
    <recommendedName>
        <fullName evidence="9 10">Triosephosphate isomerase</fullName>
        <shortName evidence="9">TIM</shortName>
        <shortName evidence="9">TPI</shortName>
        <ecNumber evidence="9 10">5.3.1.1</ecNumber>
    </recommendedName>
    <alternativeName>
        <fullName evidence="9">Triose-phosphate isomerase</fullName>
    </alternativeName>
</protein>
<comment type="pathway">
    <text evidence="2 9 10">Carbohydrate degradation; glycolysis; D-glyceraldehyde 3-phosphate from glycerone phosphate: step 1/1.</text>
</comment>
<comment type="subcellular location">
    <subcellularLocation>
        <location evidence="9 10">Cytoplasm</location>
    </subcellularLocation>
</comment>
<evidence type="ECO:0000256" key="6">
    <source>
        <dbReference type="ARBA" id="ARBA00022490"/>
    </source>
</evidence>
<dbReference type="GO" id="GO:0006094">
    <property type="term" value="P:gluconeogenesis"/>
    <property type="evidence" value="ECO:0007669"/>
    <property type="project" value="UniProtKB-UniRule"/>
</dbReference>
<dbReference type="Pfam" id="PF00121">
    <property type="entry name" value="TIM"/>
    <property type="match status" value="1"/>
</dbReference>
<accession>A0A916VZL4</accession>
<evidence type="ECO:0000256" key="4">
    <source>
        <dbReference type="ARBA" id="ARBA00007422"/>
    </source>
</evidence>
<dbReference type="FunFam" id="3.20.20.70:FF:000016">
    <property type="entry name" value="Triosephosphate isomerase"/>
    <property type="match status" value="1"/>
</dbReference>
<reference evidence="11" key="1">
    <citation type="journal article" date="2014" name="Int. J. Syst. Evol. Microbiol.">
        <title>Complete genome sequence of Corynebacterium casei LMG S-19264T (=DSM 44701T), isolated from a smear-ripened cheese.</title>
        <authorList>
            <consortium name="US DOE Joint Genome Institute (JGI-PGF)"/>
            <person name="Walter F."/>
            <person name="Albersmeier A."/>
            <person name="Kalinowski J."/>
            <person name="Ruckert C."/>
        </authorList>
    </citation>
    <scope>NUCLEOTIDE SEQUENCE</scope>
    <source>
        <strain evidence="11">CGMCC 1.15320</strain>
    </source>
</reference>
<dbReference type="SUPFAM" id="SSF51351">
    <property type="entry name" value="Triosephosphate isomerase (TIM)"/>
    <property type="match status" value="1"/>
</dbReference>
<keyword evidence="12" id="KW-1185">Reference proteome</keyword>
<dbReference type="InterPro" id="IPR020861">
    <property type="entry name" value="Triosephosphate_isomerase_AS"/>
</dbReference>
<evidence type="ECO:0000313" key="11">
    <source>
        <dbReference type="EMBL" id="GGA54435.1"/>
    </source>
</evidence>
<proteinExistence type="inferred from homology"/>
<dbReference type="EC" id="5.3.1.1" evidence="9 10"/>
<dbReference type="AlphaFoldDB" id="A0A916VZL4"/>
<dbReference type="InterPro" id="IPR000652">
    <property type="entry name" value="Triosephosphate_isomerase"/>
</dbReference>
<dbReference type="GO" id="GO:0046166">
    <property type="term" value="P:glyceraldehyde-3-phosphate biosynthetic process"/>
    <property type="evidence" value="ECO:0007669"/>
    <property type="project" value="TreeGrafter"/>
</dbReference>
<comment type="catalytic activity">
    <reaction evidence="1">
        <text>L-erythrulose 1-phosphate = D-erythrulose 4-phosphate</text>
        <dbReference type="Rhea" id="RHEA:49588"/>
        <dbReference type="ChEBI" id="CHEBI:58002"/>
        <dbReference type="ChEBI" id="CHEBI:90796"/>
        <dbReference type="EC" id="5.3.1.33"/>
    </reaction>
</comment>
<feature type="binding site" evidence="9">
    <location>
        <begin position="235"/>
        <end position="236"/>
    </location>
    <ligand>
        <name>substrate</name>
    </ligand>
</feature>
<evidence type="ECO:0000256" key="9">
    <source>
        <dbReference type="HAMAP-Rule" id="MF_00147"/>
    </source>
</evidence>
<comment type="pathway">
    <text evidence="9 10">Carbohydrate biosynthesis; gluconeogenesis.</text>
</comment>
<gene>
    <name evidence="9 11" type="primary">tpiA</name>
    <name evidence="11" type="ORF">GCM10011385_05030</name>
</gene>
<dbReference type="EMBL" id="BMIF01000001">
    <property type="protein sequence ID" value="GGA54435.1"/>
    <property type="molecule type" value="Genomic_DNA"/>
</dbReference>
<dbReference type="PROSITE" id="PS51440">
    <property type="entry name" value="TIM_2"/>
    <property type="match status" value="1"/>
</dbReference>
<evidence type="ECO:0000256" key="5">
    <source>
        <dbReference type="ARBA" id="ARBA00022432"/>
    </source>
</evidence>
<evidence type="ECO:0000256" key="1">
    <source>
        <dbReference type="ARBA" id="ARBA00000148"/>
    </source>
</evidence>
<dbReference type="NCBIfam" id="TIGR00419">
    <property type="entry name" value="tim"/>
    <property type="match status" value="1"/>
</dbReference>
<comment type="function">
    <text evidence="9">Involved in the gluconeogenesis. Catalyzes stereospecifically the conversion of dihydroxyacetone phosphate (DHAP) to D-glyceraldehyde-3-phosphate (G3P).</text>
</comment>
<comment type="pathway">
    <text evidence="3">Carbohydrate metabolism; erythritol degradation.</text>
</comment>
<organism evidence="11 12">
    <name type="scientific">Nitratireductor aestuarii</name>
    <dbReference type="NCBI Taxonomy" id="1735103"/>
    <lineage>
        <taxon>Bacteria</taxon>
        <taxon>Pseudomonadati</taxon>
        <taxon>Pseudomonadota</taxon>
        <taxon>Alphaproteobacteria</taxon>
        <taxon>Hyphomicrobiales</taxon>
        <taxon>Phyllobacteriaceae</taxon>
        <taxon>Nitratireductor</taxon>
    </lineage>
</organism>
<dbReference type="InterPro" id="IPR022896">
    <property type="entry name" value="TrioseP_Isoase_bac/euk"/>
</dbReference>
<feature type="binding site" evidence="9">
    <location>
        <position position="214"/>
    </location>
    <ligand>
        <name>substrate</name>
    </ligand>
</feature>
<dbReference type="Proteomes" id="UP000636264">
    <property type="component" value="Unassembled WGS sequence"/>
</dbReference>
<sequence>MTPGIRPLIAGNWKMNGTSDSLGELQAIAAGFADASGNEADGLICVPATLLDRAAKAMAGSPVASGGQDCHAKESGAHTGDISAAMLKDCGASHVIVGHSERRADHGESDAVVAAKAKAAWQAGLVAVICIGETREERVSGKTLSVLSTQIAGSVPAEATAANTVVAYEPVWAIGTGLIPTLPDVEEAHAHIRAELKRLIGAEADGVRILYGGSMKPDNAGELLSINNVDGGLIGGASLKAKDFLAIANAVKGK</sequence>
<dbReference type="CDD" id="cd00311">
    <property type="entry name" value="TIM"/>
    <property type="match status" value="1"/>
</dbReference>
<dbReference type="PROSITE" id="PS00171">
    <property type="entry name" value="TIM_1"/>
    <property type="match status" value="1"/>
</dbReference>
<comment type="catalytic activity">
    <reaction evidence="9 10">
        <text>D-glyceraldehyde 3-phosphate = dihydroxyacetone phosphate</text>
        <dbReference type="Rhea" id="RHEA:18585"/>
        <dbReference type="ChEBI" id="CHEBI:57642"/>
        <dbReference type="ChEBI" id="CHEBI:59776"/>
        <dbReference type="EC" id="5.3.1.1"/>
    </reaction>
</comment>
<evidence type="ECO:0000256" key="10">
    <source>
        <dbReference type="RuleBase" id="RU363013"/>
    </source>
</evidence>
<feature type="active site" description="Electrophile" evidence="9">
    <location>
        <position position="99"/>
    </location>
</feature>
<dbReference type="HAMAP" id="MF_00147_B">
    <property type="entry name" value="TIM_B"/>
    <property type="match status" value="1"/>
</dbReference>
<evidence type="ECO:0000256" key="7">
    <source>
        <dbReference type="ARBA" id="ARBA00023152"/>
    </source>
</evidence>
<keyword evidence="8 9" id="KW-0413">Isomerase</keyword>
<dbReference type="RefSeq" id="WP_188719352.1">
    <property type="nucleotide sequence ID" value="NZ_BMIF01000001.1"/>
</dbReference>
<comment type="similarity">
    <text evidence="4 9 10">Belongs to the triosephosphate isomerase family.</text>
</comment>
<evidence type="ECO:0000256" key="2">
    <source>
        <dbReference type="ARBA" id="ARBA00004680"/>
    </source>
</evidence>
<dbReference type="GO" id="GO:0019563">
    <property type="term" value="P:glycerol catabolic process"/>
    <property type="evidence" value="ECO:0007669"/>
    <property type="project" value="TreeGrafter"/>
</dbReference>
<dbReference type="GO" id="GO:0005829">
    <property type="term" value="C:cytosol"/>
    <property type="evidence" value="ECO:0007669"/>
    <property type="project" value="TreeGrafter"/>
</dbReference>
<dbReference type="InterPro" id="IPR035990">
    <property type="entry name" value="TIM_sf"/>
</dbReference>
<comment type="subunit">
    <text evidence="9 10">Homodimer.</text>
</comment>
<feature type="binding site" evidence="9">
    <location>
        <position position="175"/>
    </location>
    <ligand>
        <name>substrate</name>
    </ligand>
</feature>
<dbReference type="PANTHER" id="PTHR21139:SF42">
    <property type="entry name" value="TRIOSEPHOSPHATE ISOMERASE"/>
    <property type="match status" value="1"/>
</dbReference>
<evidence type="ECO:0000313" key="12">
    <source>
        <dbReference type="Proteomes" id="UP000636264"/>
    </source>
</evidence>
<feature type="binding site" evidence="9">
    <location>
        <begin position="12"/>
        <end position="14"/>
    </location>
    <ligand>
        <name>substrate</name>
    </ligand>
</feature>
<dbReference type="Gene3D" id="3.20.20.70">
    <property type="entry name" value="Aldolase class I"/>
    <property type="match status" value="1"/>
</dbReference>
<dbReference type="GO" id="GO:0004807">
    <property type="term" value="F:triose-phosphate isomerase activity"/>
    <property type="evidence" value="ECO:0007669"/>
    <property type="project" value="UniProtKB-UniRule"/>
</dbReference>
<dbReference type="PANTHER" id="PTHR21139">
    <property type="entry name" value="TRIOSEPHOSPHATE ISOMERASE"/>
    <property type="match status" value="1"/>
</dbReference>
<name>A0A916VZL4_9HYPH</name>
<keyword evidence="6 9" id="KW-0963">Cytoplasm</keyword>
<keyword evidence="5 9" id="KW-0312">Gluconeogenesis</keyword>
<keyword evidence="7 9" id="KW-0324">Glycolysis</keyword>
<evidence type="ECO:0000256" key="8">
    <source>
        <dbReference type="ARBA" id="ARBA00023235"/>
    </source>
</evidence>
<feature type="active site" description="Proton acceptor" evidence="9">
    <location>
        <position position="169"/>
    </location>
</feature>